<dbReference type="AlphaFoldDB" id="A0A0M2K1P6"/>
<dbReference type="RefSeq" id="WP_046361814.1">
    <property type="nucleotide sequence ID" value="NZ_LAUZ02000015.1"/>
</dbReference>
<evidence type="ECO:0008006" key="3">
    <source>
        <dbReference type="Google" id="ProtNLM"/>
    </source>
</evidence>
<evidence type="ECO:0000313" key="1">
    <source>
        <dbReference type="EMBL" id="KKF03293.1"/>
    </source>
</evidence>
<dbReference type="OrthoDB" id="9892313at2"/>
<gene>
    <name evidence="1" type="ORF">WN67_04195</name>
</gene>
<sequence>MLLRWDDQEVHVNDAEELDSRLESLAKSGSAPVLVSVAGSAGTLSLGVGHQSGGLLLFADNDRSQPPLHSVGDGDAGGGEVEFARGDATVGFFPRCLVDHGVMLQAAREFFDTGTLPMCVVWEAEPSPATGNAAELVT</sequence>
<dbReference type="Pfam" id="PF14430">
    <property type="entry name" value="Imm1"/>
    <property type="match status" value="1"/>
</dbReference>
<keyword evidence="2" id="KW-1185">Reference proteome</keyword>
<dbReference type="EMBL" id="LAUZ02000015">
    <property type="protein sequence ID" value="KKF03293.1"/>
    <property type="molecule type" value="Genomic_DNA"/>
</dbReference>
<comment type="caution">
    <text evidence="1">The sequence shown here is derived from an EMBL/GenBank/DDBJ whole genome shotgun (WGS) entry which is preliminary data.</text>
</comment>
<dbReference type="PATRIC" id="fig|1807.13.peg.1861"/>
<accession>A0A0M2K1P6</accession>
<dbReference type="InterPro" id="IPR025680">
    <property type="entry name" value="DddI"/>
</dbReference>
<name>A0A0M2K1P6_9MYCO</name>
<evidence type="ECO:0000313" key="2">
    <source>
        <dbReference type="Proteomes" id="UP000034150"/>
    </source>
</evidence>
<dbReference type="Proteomes" id="UP000034150">
    <property type="component" value="Unassembled WGS sequence"/>
</dbReference>
<reference evidence="1 2" key="1">
    <citation type="journal article" date="2015" name="Genome Announc.">
        <title>Draft Genome Sequence of Mycobacterium obuense Strain UC1, Isolated from Patient Sputum.</title>
        <authorList>
            <person name="Greninger A.L."/>
            <person name="Cunningham G."/>
            <person name="Hsu E.D."/>
            <person name="Yu J.M."/>
            <person name="Chiu C.Y."/>
            <person name="Miller S."/>
        </authorList>
    </citation>
    <scope>NUCLEOTIDE SEQUENCE [LARGE SCALE GENOMIC DNA]</scope>
    <source>
        <strain evidence="1 2">UC1</strain>
    </source>
</reference>
<proteinExistence type="predicted"/>
<organism evidence="1 2">
    <name type="scientific">Mycolicibacterium obuense</name>
    <dbReference type="NCBI Taxonomy" id="1807"/>
    <lineage>
        <taxon>Bacteria</taxon>
        <taxon>Bacillati</taxon>
        <taxon>Actinomycetota</taxon>
        <taxon>Actinomycetes</taxon>
        <taxon>Mycobacteriales</taxon>
        <taxon>Mycobacteriaceae</taxon>
        <taxon>Mycolicibacterium</taxon>
    </lineage>
</organism>
<protein>
    <recommendedName>
        <fullName evidence="3">Immunity protein Imm1</fullName>
    </recommendedName>
</protein>